<accession>A0A4R1RR57</accession>
<dbReference type="InterPro" id="IPR036412">
    <property type="entry name" value="HAD-like_sf"/>
</dbReference>
<comment type="caution">
    <text evidence="5">The sequence shown here is derived from an EMBL/GenBank/DDBJ whole genome shotgun (WGS) entry which is preliminary data.</text>
</comment>
<evidence type="ECO:0000313" key="6">
    <source>
        <dbReference type="Proteomes" id="UP000295008"/>
    </source>
</evidence>
<dbReference type="PANTHER" id="PTHR46193:SF10">
    <property type="entry name" value="6-PHOSPHOGLUCONATE PHOSPHATASE"/>
    <property type="match status" value="1"/>
</dbReference>
<dbReference type="GO" id="GO:0016787">
    <property type="term" value="F:hydrolase activity"/>
    <property type="evidence" value="ECO:0007669"/>
    <property type="project" value="UniProtKB-KW"/>
</dbReference>
<name>A0A4R1RR57_HYDET</name>
<evidence type="ECO:0000256" key="2">
    <source>
        <dbReference type="ARBA" id="ARBA00006171"/>
    </source>
</evidence>
<evidence type="ECO:0000256" key="4">
    <source>
        <dbReference type="ARBA" id="ARBA00022842"/>
    </source>
</evidence>
<keyword evidence="4" id="KW-0460">Magnesium</keyword>
<dbReference type="InterPro" id="IPR023198">
    <property type="entry name" value="PGP-like_dom2"/>
</dbReference>
<dbReference type="OrthoDB" id="9798081at2"/>
<dbReference type="SFLD" id="SFLDG01129">
    <property type="entry name" value="C1.5:_HAD__Beta-PGM__Phosphata"/>
    <property type="match status" value="1"/>
</dbReference>
<proteinExistence type="inferred from homology"/>
<keyword evidence="6" id="KW-1185">Reference proteome</keyword>
<dbReference type="AlphaFoldDB" id="A0A4R1RR57"/>
<dbReference type="PANTHER" id="PTHR46193">
    <property type="entry name" value="6-PHOSPHOGLUCONATE PHOSPHATASE"/>
    <property type="match status" value="1"/>
</dbReference>
<dbReference type="SUPFAM" id="SSF56784">
    <property type="entry name" value="HAD-like"/>
    <property type="match status" value="1"/>
</dbReference>
<evidence type="ECO:0000313" key="5">
    <source>
        <dbReference type="EMBL" id="TCL68500.1"/>
    </source>
</evidence>
<sequence length="220" mass="24083">MLLQDCAVIFDCDGVLVDSEPVSCAASILTLREYGVVTDAAEMELMIGKSYQTMLEFYEERDRRSFDLAEFTQRVEQNYFTLAEALQPMPGVAGLLAALTERGIPLAVASSGGCRKIEFSLEKTGLRPYLPVICSAVDVAHGKPEPDLFLYAAERLEQPPARCIVVEDSIYGIIAAKRAGMLAVGYLSSFPAERLREAGADCLLKDFSEFFGTLKYAGIL</sequence>
<dbReference type="NCBIfam" id="TIGR01549">
    <property type="entry name" value="HAD-SF-IA-v1"/>
    <property type="match status" value="1"/>
</dbReference>
<reference evidence="5 6" key="1">
    <citation type="submission" date="2019-03" db="EMBL/GenBank/DDBJ databases">
        <title>Genomic Encyclopedia of Type Strains, Phase IV (KMG-IV): sequencing the most valuable type-strain genomes for metagenomic binning, comparative biology and taxonomic classification.</title>
        <authorList>
            <person name="Goeker M."/>
        </authorList>
    </citation>
    <scope>NUCLEOTIDE SEQUENCE [LARGE SCALE GENOMIC DNA]</scope>
    <source>
        <strain evidence="5 6">LX-B</strain>
    </source>
</reference>
<gene>
    <name evidence="5" type="ORF">EDC14_101340</name>
</gene>
<evidence type="ECO:0000256" key="1">
    <source>
        <dbReference type="ARBA" id="ARBA00001946"/>
    </source>
</evidence>
<dbReference type="Proteomes" id="UP000295008">
    <property type="component" value="Unassembled WGS sequence"/>
</dbReference>
<dbReference type="RefSeq" id="WP_132014490.1">
    <property type="nucleotide sequence ID" value="NZ_SLUN01000013.1"/>
</dbReference>
<dbReference type="InterPro" id="IPR023214">
    <property type="entry name" value="HAD_sf"/>
</dbReference>
<dbReference type="Gene3D" id="3.40.50.1000">
    <property type="entry name" value="HAD superfamily/HAD-like"/>
    <property type="match status" value="1"/>
</dbReference>
<dbReference type="SFLD" id="SFLDG01135">
    <property type="entry name" value="C1.5.6:_HAD__Beta-PGM__Phospha"/>
    <property type="match status" value="1"/>
</dbReference>
<dbReference type="InterPro" id="IPR041492">
    <property type="entry name" value="HAD_2"/>
</dbReference>
<organism evidence="5 6">
    <name type="scientific">Hydrogenispora ethanolica</name>
    <dbReference type="NCBI Taxonomy" id="1082276"/>
    <lineage>
        <taxon>Bacteria</taxon>
        <taxon>Bacillati</taxon>
        <taxon>Bacillota</taxon>
        <taxon>Hydrogenispora</taxon>
    </lineage>
</organism>
<dbReference type="SFLD" id="SFLDS00003">
    <property type="entry name" value="Haloacid_Dehalogenase"/>
    <property type="match status" value="1"/>
</dbReference>
<keyword evidence="3" id="KW-0479">Metal-binding</keyword>
<comment type="similarity">
    <text evidence="2">Belongs to the HAD-like hydrolase superfamily. CbbY/CbbZ/Gph/YieH family.</text>
</comment>
<dbReference type="Pfam" id="PF13419">
    <property type="entry name" value="HAD_2"/>
    <property type="match status" value="1"/>
</dbReference>
<comment type="cofactor">
    <cofactor evidence="1">
        <name>Mg(2+)</name>
        <dbReference type="ChEBI" id="CHEBI:18420"/>
    </cofactor>
</comment>
<dbReference type="NCBIfam" id="TIGR01509">
    <property type="entry name" value="HAD-SF-IA-v3"/>
    <property type="match status" value="1"/>
</dbReference>
<dbReference type="GO" id="GO:0046872">
    <property type="term" value="F:metal ion binding"/>
    <property type="evidence" value="ECO:0007669"/>
    <property type="project" value="UniProtKB-KW"/>
</dbReference>
<evidence type="ECO:0000256" key="3">
    <source>
        <dbReference type="ARBA" id="ARBA00022723"/>
    </source>
</evidence>
<dbReference type="InterPro" id="IPR006439">
    <property type="entry name" value="HAD-SF_hydro_IA"/>
</dbReference>
<dbReference type="Gene3D" id="1.10.150.240">
    <property type="entry name" value="Putative phosphatase, domain 2"/>
    <property type="match status" value="1"/>
</dbReference>
<dbReference type="InterPro" id="IPR051600">
    <property type="entry name" value="Beta-PGM-like"/>
</dbReference>
<keyword evidence="5" id="KW-0378">Hydrolase</keyword>
<dbReference type="EMBL" id="SLUN01000013">
    <property type="protein sequence ID" value="TCL68500.1"/>
    <property type="molecule type" value="Genomic_DNA"/>
</dbReference>
<protein>
    <submittedName>
        <fullName evidence="5">HAD superfamily hydrolase (TIGR01509 family)/HAD superfamily hydrolase (TIGR01549 family)</fullName>
    </submittedName>
</protein>
<dbReference type="PRINTS" id="PR00413">
    <property type="entry name" value="HADHALOGNASE"/>
</dbReference>